<evidence type="ECO:0000256" key="6">
    <source>
        <dbReference type="SAM" id="Phobius"/>
    </source>
</evidence>
<evidence type="ECO:0000259" key="7">
    <source>
        <dbReference type="Pfam" id="PF00082"/>
    </source>
</evidence>
<dbReference type="PANTHER" id="PTHR43806:SF11">
    <property type="entry name" value="CEREVISIN-RELATED"/>
    <property type="match status" value="1"/>
</dbReference>
<keyword evidence="6" id="KW-1133">Transmembrane helix</keyword>
<dbReference type="PANTHER" id="PTHR43806">
    <property type="entry name" value="PEPTIDASE S8"/>
    <property type="match status" value="1"/>
</dbReference>
<dbReference type="PROSITE" id="PS00138">
    <property type="entry name" value="SUBTILASE_SER"/>
    <property type="match status" value="1"/>
</dbReference>
<evidence type="ECO:0000256" key="4">
    <source>
        <dbReference type="ARBA" id="ARBA00022825"/>
    </source>
</evidence>
<evidence type="ECO:0000256" key="3">
    <source>
        <dbReference type="ARBA" id="ARBA00022801"/>
    </source>
</evidence>
<dbReference type="Proteomes" id="UP001214756">
    <property type="component" value="Chromosome"/>
</dbReference>
<feature type="domain" description="Peptidase S8/S53" evidence="7">
    <location>
        <begin position="39"/>
        <end position="203"/>
    </location>
</feature>
<organism evidence="8 9">
    <name type="scientific">Microbacterium maritypicum</name>
    <name type="common">Microbacterium liquefaciens</name>
    <dbReference type="NCBI Taxonomy" id="33918"/>
    <lineage>
        <taxon>Bacteria</taxon>
        <taxon>Bacillati</taxon>
        <taxon>Actinomycetota</taxon>
        <taxon>Actinomycetes</taxon>
        <taxon>Micrococcales</taxon>
        <taxon>Microbacteriaceae</taxon>
        <taxon>Microbacterium</taxon>
    </lineage>
</organism>
<protein>
    <submittedName>
        <fullName evidence="8">S8 family serine peptidase</fullName>
    </submittedName>
</protein>
<dbReference type="PROSITE" id="PS51892">
    <property type="entry name" value="SUBTILASE"/>
    <property type="match status" value="1"/>
</dbReference>
<gene>
    <name evidence="8" type="ORF">PWF71_02825</name>
</gene>
<comment type="similarity">
    <text evidence="1 5">Belongs to the peptidase S8 family.</text>
</comment>
<keyword evidence="6" id="KW-0472">Membrane</keyword>
<evidence type="ECO:0000256" key="2">
    <source>
        <dbReference type="ARBA" id="ARBA00022670"/>
    </source>
</evidence>
<reference evidence="8" key="1">
    <citation type="submission" date="2023-02" db="EMBL/GenBank/DDBJ databases">
        <title>Genome sequence of Microbacterium liquefaciens B1075.</title>
        <authorList>
            <person name="Cao J."/>
            <person name="Li X."/>
        </authorList>
    </citation>
    <scope>NUCLEOTIDE SEQUENCE</scope>
    <source>
        <strain evidence="8">B1075</strain>
    </source>
</reference>
<keyword evidence="3" id="KW-0378">Hydrolase</keyword>
<dbReference type="InterPro" id="IPR050131">
    <property type="entry name" value="Peptidase_S8_subtilisin-like"/>
</dbReference>
<dbReference type="InterPro" id="IPR023828">
    <property type="entry name" value="Peptidase_S8_Ser-AS"/>
</dbReference>
<feature type="transmembrane region" description="Helical" evidence="6">
    <location>
        <begin position="272"/>
        <end position="295"/>
    </location>
</feature>
<evidence type="ECO:0000313" key="9">
    <source>
        <dbReference type="Proteomes" id="UP001214756"/>
    </source>
</evidence>
<comment type="caution">
    <text evidence="5">Lacks conserved residue(s) required for the propagation of feature annotation.</text>
</comment>
<dbReference type="GO" id="GO:0004252">
    <property type="term" value="F:serine-type endopeptidase activity"/>
    <property type="evidence" value="ECO:0007669"/>
    <property type="project" value="InterPro"/>
</dbReference>
<name>A0AAJ6ARQ1_MICMQ</name>
<dbReference type="AlphaFoldDB" id="A0AAJ6ARQ1"/>
<dbReference type="Gene3D" id="3.40.50.200">
    <property type="entry name" value="Peptidase S8/S53 domain"/>
    <property type="match status" value="1"/>
</dbReference>
<sequence>MLYYSGSGIRDGVVGGIWGADEECLLENGEVRDDQGRTGMARAISDAVDAGADIISVSADGATGIEKDVAKAYAAGVIVLGAMPNDSGLSGYPAGLNGALAVQAFGEDGHIQNGPSGTPNVSDDVAIAAPGVDVLLQGTENSWEEQRLGSGTSFATPIVAGMLAVVKQKYPDATGAQLIQSLLHNTGTKGEHDPEWNNSSGYGAASLTGMLAVDPTKYPDANPLFDSEDSLAIPNQSQVNEAAAALDRAKPSPTSTSDAVVPPSSESPFMPWMIGGGIVLVLLVIGGIVLVIVLARRSRR</sequence>
<proteinExistence type="inferred from homology"/>
<dbReference type="InterPro" id="IPR000209">
    <property type="entry name" value="Peptidase_S8/S53_dom"/>
</dbReference>
<evidence type="ECO:0000256" key="1">
    <source>
        <dbReference type="ARBA" id="ARBA00011073"/>
    </source>
</evidence>
<dbReference type="RefSeq" id="WP_275093479.1">
    <property type="nucleotide sequence ID" value="NZ_CP118606.1"/>
</dbReference>
<keyword evidence="4" id="KW-0720">Serine protease</keyword>
<dbReference type="GO" id="GO:0006508">
    <property type="term" value="P:proteolysis"/>
    <property type="evidence" value="ECO:0007669"/>
    <property type="project" value="UniProtKB-KW"/>
</dbReference>
<keyword evidence="2" id="KW-0645">Protease</keyword>
<dbReference type="Pfam" id="PF00082">
    <property type="entry name" value="Peptidase_S8"/>
    <property type="match status" value="1"/>
</dbReference>
<evidence type="ECO:0000256" key="5">
    <source>
        <dbReference type="PROSITE-ProRule" id="PRU01240"/>
    </source>
</evidence>
<accession>A0AAJ6ARQ1</accession>
<evidence type="ECO:0000313" key="8">
    <source>
        <dbReference type="EMBL" id="WEF21625.1"/>
    </source>
</evidence>
<dbReference type="EMBL" id="CP118606">
    <property type="protein sequence ID" value="WEF21625.1"/>
    <property type="molecule type" value="Genomic_DNA"/>
</dbReference>
<keyword evidence="6" id="KW-0812">Transmembrane</keyword>
<dbReference type="InterPro" id="IPR036852">
    <property type="entry name" value="Peptidase_S8/S53_dom_sf"/>
</dbReference>
<dbReference type="SUPFAM" id="SSF52743">
    <property type="entry name" value="Subtilisin-like"/>
    <property type="match status" value="1"/>
</dbReference>